<sequence>MKEVPHDILRTFHSSSIDDSDNSLGHIKSYKSRTNVWYQKLNIDNSFVIQQTPKTYMREAKKIKSGSQTRRDWAL</sequence>
<dbReference type="EMBL" id="CVRI01000037">
    <property type="protein sequence ID" value="CRK93522.1"/>
    <property type="molecule type" value="Genomic_DNA"/>
</dbReference>
<proteinExistence type="predicted"/>
<gene>
    <name evidence="1" type="ORF">CLUMA_CG007055</name>
</gene>
<dbReference type="Proteomes" id="UP000183832">
    <property type="component" value="Unassembled WGS sequence"/>
</dbReference>
<accession>A0A1J1I189</accession>
<organism evidence="1 2">
    <name type="scientific">Clunio marinus</name>
    <dbReference type="NCBI Taxonomy" id="568069"/>
    <lineage>
        <taxon>Eukaryota</taxon>
        <taxon>Metazoa</taxon>
        <taxon>Ecdysozoa</taxon>
        <taxon>Arthropoda</taxon>
        <taxon>Hexapoda</taxon>
        <taxon>Insecta</taxon>
        <taxon>Pterygota</taxon>
        <taxon>Neoptera</taxon>
        <taxon>Endopterygota</taxon>
        <taxon>Diptera</taxon>
        <taxon>Nematocera</taxon>
        <taxon>Chironomoidea</taxon>
        <taxon>Chironomidae</taxon>
        <taxon>Clunio</taxon>
    </lineage>
</organism>
<evidence type="ECO:0000313" key="2">
    <source>
        <dbReference type="Proteomes" id="UP000183832"/>
    </source>
</evidence>
<protein>
    <submittedName>
        <fullName evidence="1">CLUMA_CG007055, isoform A</fullName>
    </submittedName>
</protein>
<dbReference type="AlphaFoldDB" id="A0A1J1I189"/>
<name>A0A1J1I189_9DIPT</name>
<keyword evidence="2" id="KW-1185">Reference proteome</keyword>
<evidence type="ECO:0000313" key="1">
    <source>
        <dbReference type="EMBL" id="CRK93522.1"/>
    </source>
</evidence>
<reference evidence="1 2" key="1">
    <citation type="submission" date="2015-04" db="EMBL/GenBank/DDBJ databases">
        <authorList>
            <person name="Syromyatnikov M.Y."/>
            <person name="Popov V.N."/>
        </authorList>
    </citation>
    <scope>NUCLEOTIDE SEQUENCE [LARGE SCALE GENOMIC DNA]</scope>
</reference>